<dbReference type="PANTHER" id="PTHR47447">
    <property type="entry name" value="OS03G0856100 PROTEIN"/>
    <property type="match status" value="1"/>
</dbReference>
<dbReference type="Gene3D" id="1.25.40.10">
    <property type="entry name" value="Tetratricopeptide repeat domain"/>
    <property type="match status" value="1"/>
</dbReference>
<accession>A0A9Q0R3C2</accession>
<feature type="repeat" description="PPR" evidence="3">
    <location>
        <begin position="44"/>
        <end position="78"/>
    </location>
</feature>
<dbReference type="PANTHER" id="PTHR47447:SF17">
    <property type="entry name" value="OS12G0638900 PROTEIN"/>
    <property type="match status" value="1"/>
</dbReference>
<protein>
    <recommendedName>
        <fullName evidence="6">Pentatricopeptide repeat-containing protein</fullName>
    </recommendedName>
</protein>
<dbReference type="AlphaFoldDB" id="A0A9Q0R3C2"/>
<name>A0A9Q0R3C2_9MAGN</name>
<dbReference type="NCBIfam" id="TIGR00756">
    <property type="entry name" value="PPR"/>
    <property type="match status" value="1"/>
</dbReference>
<dbReference type="InterPro" id="IPR011990">
    <property type="entry name" value="TPR-like_helical_dom_sf"/>
</dbReference>
<keyword evidence="5" id="KW-1185">Reference proteome</keyword>
<comment type="similarity">
    <text evidence="1">Belongs to the PPR family. P subfamily.</text>
</comment>
<evidence type="ECO:0000256" key="1">
    <source>
        <dbReference type="ARBA" id="ARBA00007626"/>
    </source>
</evidence>
<reference evidence="4" key="1">
    <citation type="journal article" date="2023" name="Plant J.">
        <title>The genome of the king protea, Protea cynaroides.</title>
        <authorList>
            <person name="Chang J."/>
            <person name="Duong T.A."/>
            <person name="Schoeman C."/>
            <person name="Ma X."/>
            <person name="Roodt D."/>
            <person name="Barker N."/>
            <person name="Li Z."/>
            <person name="Van de Peer Y."/>
            <person name="Mizrachi E."/>
        </authorList>
    </citation>
    <scope>NUCLEOTIDE SEQUENCE</scope>
    <source>
        <tissue evidence="4">Young leaves</tissue>
    </source>
</reference>
<dbReference type="OrthoDB" id="1648082at2759"/>
<dbReference type="EMBL" id="JAMYWD010000001">
    <property type="protein sequence ID" value="KAJ4981390.1"/>
    <property type="molecule type" value="Genomic_DNA"/>
</dbReference>
<dbReference type="PROSITE" id="PS51375">
    <property type="entry name" value="PPR"/>
    <property type="match status" value="1"/>
</dbReference>
<dbReference type="InterPro" id="IPR002885">
    <property type="entry name" value="PPR_rpt"/>
</dbReference>
<dbReference type="Proteomes" id="UP001141806">
    <property type="component" value="Unassembled WGS sequence"/>
</dbReference>
<organism evidence="4 5">
    <name type="scientific">Protea cynaroides</name>
    <dbReference type="NCBI Taxonomy" id="273540"/>
    <lineage>
        <taxon>Eukaryota</taxon>
        <taxon>Viridiplantae</taxon>
        <taxon>Streptophyta</taxon>
        <taxon>Embryophyta</taxon>
        <taxon>Tracheophyta</taxon>
        <taxon>Spermatophyta</taxon>
        <taxon>Magnoliopsida</taxon>
        <taxon>Proteales</taxon>
        <taxon>Proteaceae</taxon>
        <taxon>Protea</taxon>
    </lineage>
</organism>
<keyword evidence="2" id="KW-0677">Repeat</keyword>
<evidence type="ECO:0008006" key="6">
    <source>
        <dbReference type="Google" id="ProtNLM"/>
    </source>
</evidence>
<evidence type="ECO:0000256" key="2">
    <source>
        <dbReference type="ARBA" id="ARBA00022737"/>
    </source>
</evidence>
<comment type="caution">
    <text evidence="4">The sequence shown here is derived from an EMBL/GenBank/DDBJ whole genome shotgun (WGS) entry which is preliminary data.</text>
</comment>
<evidence type="ECO:0000256" key="3">
    <source>
        <dbReference type="PROSITE-ProRule" id="PRU00708"/>
    </source>
</evidence>
<dbReference type="Pfam" id="PF01535">
    <property type="entry name" value="PPR"/>
    <property type="match status" value="1"/>
</dbReference>
<evidence type="ECO:0000313" key="4">
    <source>
        <dbReference type="EMBL" id="KAJ4981390.1"/>
    </source>
</evidence>
<gene>
    <name evidence="4" type="ORF">NE237_032227</name>
</gene>
<sequence length="196" mass="21467">MESNEIKLDSRLLNDLIVAFSKAGDTNRAMFFLAVVESQGLSPKTAILVALISTLGNLGWTVEAEAIFEEMKEGGLKPRTQAYNALPKGRRECGCRHSPHPGPASLPKLVLHPDPTSHPNPSTDTAPFTCNPLSTPMDGLKNNEVKQYFGIVDNNVDDDNDNDLISKLVVPAEVLDPPLIIASELWFHVSQLKFHN</sequence>
<evidence type="ECO:0000313" key="5">
    <source>
        <dbReference type="Proteomes" id="UP001141806"/>
    </source>
</evidence>
<proteinExistence type="inferred from homology"/>